<evidence type="ECO:0000313" key="3">
    <source>
        <dbReference type="EMBL" id="PIQ72879.1"/>
    </source>
</evidence>
<proteinExistence type="predicted"/>
<keyword evidence="1" id="KW-0238">DNA-binding</keyword>
<evidence type="ECO:0000313" key="4">
    <source>
        <dbReference type="Proteomes" id="UP000229570"/>
    </source>
</evidence>
<protein>
    <submittedName>
        <fullName evidence="3">Transcriptional regulator</fullName>
    </submittedName>
</protein>
<gene>
    <name evidence="3" type="ORF">COV86_00610</name>
</gene>
<evidence type="ECO:0000256" key="1">
    <source>
        <dbReference type="ARBA" id="ARBA00023125"/>
    </source>
</evidence>
<accession>A0A2H0KNP2</accession>
<dbReference type="AlphaFoldDB" id="A0A2H0KNP2"/>
<organism evidence="3 4">
    <name type="scientific">Candidatus Roizmanbacteria bacterium CG11_big_fil_rev_8_21_14_0_20_35_14</name>
    <dbReference type="NCBI Taxonomy" id="1974855"/>
    <lineage>
        <taxon>Bacteria</taxon>
        <taxon>Candidatus Roizmaniibacteriota</taxon>
    </lineage>
</organism>
<dbReference type="PROSITE" id="PS50943">
    <property type="entry name" value="HTH_CROC1"/>
    <property type="match status" value="1"/>
</dbReference>
<dbReference type="SMART" id="SM00530">
    <property type="entry name" value="HTH_XRE"/>
    <property type="match status" value="1"/>
</dbReference>
<dbReference type="Proteomes" id="UP000229570">
    <property type="component" value="Unassembled WGS sequence"/>
</dbReference>
<comment type="caution">
    <text evidence="3">The sequence shown here is derived from an EMBL/GenBank/DDBJ whole genome shotgun (WGS) entry which is preliminary data.</text>
</comment>
<reference evidence="3 4" key="1">
    <citation type="submission" date="2017-09" db="EMBL/GenBank/DDBJ databases">
        <title>Depth-based differentiation of microbial function through sediment-hosted aquifers and enrichment of novel symbionts in the deep terrestrial subsurface.</title>
        <authorList>
            <person name="Probst A.J."/>
            <person name="Ladd B."/>
            <person name="Jarett J.K."/>
            <person name="Geller-Mcgrath D.E."/>
            <person name="Sieber C.M."/>
            <person name="Emerson J.B."/>
            <person name="Anantharaman K."/>
            <person name="Thomas B.C."/>
            <person name="Malmstrom R."/>
            <person name="Stieglmeier M."/>
            <person name="Klingl A."/>
            <person name="Woyke T."/>
            <person name="Ryan C.M."/>
            <person name="Banfield J.F."/>
        </authorList>
    </citation>
    <scope>NUCLEOTIDE SEQUENCE [LARGE SCALE GENOMIC DNA]</scope>
    <source>
        <strain evidence="3">CG11_big_fil_rev_8_21_14_0_20_35_14</strain>
    </source>
</reference>
<dbReference type="EMBL" id="PCVL01000006">
    <property type="protein sequence ID" value="PIQ72879.1"/>
    <property type="molecule type" value="Genomic_DNA"/>
</dbReference>
<dbReference type="Pfam" id="PF01381">
    <property type="entry name" value="HTH_3"/>
    <property type="match status" value="1"/>
</dbReference>
<dbReference type="PANTHER" id="PTHR46558:SF4">
    <property type="entry name" value="DNA-BIDING PHAGE PROTEIN"/>
    <property type="match status" value="1"/>
</dbReference>
<dbReference type="InterPro" id="IPR001387">
    <property type="entry name" value="Cro/C1-type_HTH"/>
</dbReference>
<dbReference type="Gene3D" id="1.10.260.40">
    <property type="entry name" value="lambda repressor-like DNA-binding domains"/>
    <property type="match status" value="1"/>
</dbReference>
<name>A0A2H0KNP2_9BACT</name>
<dbReference type="PANTHER" id="PTHR46558">
    <property type="entry name" value="TRACRIPTIONAL REGULATORY PROTEIN-RELATED-RELATED"/>
    <property type="match status" value="1"/>
</dbReference>
<sequence length="73" mass="8628">MKKKSNKTLRTLGKKVQKLRKGIKVSQEELAGQLRISRVYMGYIEQGRESPSLRLLMKLSKKFKVKIENLFYR</sequence>
<dbReference type="GO" id="GO:0003677">
    <property type="term" value="F:DNA binding"/>
    <property type="evidence" value="ECO:0007669"/>
    <property type="project" value="UniProtKB-KW"/>
</dbReference>
<evidence type="ECO:0000259" key="2">
    <source>
        <dbReference type="PROSITE" id="PS50943"/>
    </source>
</evidence>
<feature type="domain" description="HTH cro/C1-type" evidence="2">
    <location>
        <begin position="16"/>
        <end position="70"/>
    </location>
</feature>
<dbReference type="InterPro" id="IPR010982">
    <property type="entry name" value="Lambda_DNA-bd_dom_sf"/>
</dbReference>
<dbReference type="SUPFAM" id="SSF47413">
    <property type="entry name" value="lambda repressor-like DNA-binding domains"/>
    <property type="match status" value="1"/>
</dbReference>
<dbReference type="CDD" id="cd00093">
    <property type="entry name" value="HTH_XRE"/>
    <property type="match status" value="1"/>
</dbReference>